<reference evidence="3" key="1">
    <citation type="journal article" date="2021" name="PeerJ">
        <title>Extensive microbial diversity within the chicken gut microbiome revealed by metagenomics and culture.</title>
        <authorList>
            <person name="Gilroy R."/>
            <person name="Ravi A."/>
            <person name="Getino M."/>
            <person name="Pursley I."/>
            <person name="Horton D.L."/>
            <person name="Alikhan N.F."/>
            <person name="Baker D."/>
            <person name="Gharbi K."/>
            <person name="Hall N."/>
            <person name="Watson M."/>
            <person name="Adriaenssens E.M."/>
            <person name="Foster-Nyarko E."/>
            <person name="Jarju S."/>
            <person name="Secka A."/>
            <person name="Antonio M."/>
            <person name="Oren A."/>
            <person name="Chaudhuri R.R."/>
            <person name="La Ragione R."/>
            <person name="Hildebrand F."/>
            <person name="Pallen M.J."/>
        </authorList>
    </citation>
    <scope>NUCLEOTIDE SEQUENCE</scope>
    <source>
        <strain evidence="3">CHK180-15479</strain>
    </source>
</reference>
<protein>
    <submittedName>
        <fullName evidence="3">Flavodoxin</fullName>
    </submittedName>
</protein>
<dbReference type="GO" id="GO:0010181">
    <property type="term" value="F:FMN binding"/>
    <property type="evidence" value="ECO:0007669"/>
    <property type="project" value="InterPro"/>
</dbReference>
<evidence type="ECO:0000313" key="3">
    <source>
        <dbReference type="EMBL" id="HJC04974.1"/>
    </source>
</evidence>
<comment type="caution">
    <text evidence="3">The sequence shown here is derived from an EMBL/GenBank/DDBJ whole genome shotgun (WGS) entry which is preliminary data.</text>
</comment>
<feature type="compositionally biased region" description="Acidic residues" evidence="1">
    <location>
        <begin position="27"/>
        <end position="36"/>
    </location>
</feature>
<accession>A0A9D2SH23</accession>
<dbReference type="PANTHER" id="PTHR39201:SF1">
    <property type="entry name" value="FLAVODOXIN-LIKE DOMAIN-CONTAINING PROTEIN"/>
    <property type="match status" value="1"/>
</dbReference>
<dbReference type="InterPro" id="IPR029039">
    <property type="entry name" value="Flavoprotein-like_sf"/>
</dbReference>
<proteinExistence type="predicted"/>
<dbReference type="Pfam" id="PF12682">
    <property type="entry name" value="Flavodoxin_4"/>
    <property type="match status" value="1"/>
</dbReference>
<dbReference type="GO" id="GO:0016651">
    <property type="term" value="F:oxidoreductase activity, acting on NAD(P)H"/>
    <property type="evidence" value="ECO:0007669"/>
    <property type="project" value="UniProtKB-ARBA"/>
</dbReference>
<dbReference type="Proteomes" id="UP000823910">
    <property type="component" value="Unassembled WGS sequence"/>
</dbReference>
<name>A0A9D2SH23_9FIRM</name>
<gene>
    <name evidence="3" type="ORF">H9704_02275</name>
</gene>
<feature type="compositionally biased region" description="Low complexity" evidence="1">
    <location>
        <begin position="11"/>
        <end position="26"/>
    </location>
</feature>
<feature type="domain" description="Flavodoxin-like" evidence="2">
    <location>
        <begin position="80"/>
        <end position="224"/>
    </location>
</feature>
<dbReference type="PANTHER" id="PTHR39201">
    <property type="entry name" value="EXPORTED PROTEIN-RELATED"/>
    <property type="match status" value="1"/>
</dbReference>
<sequence length="228" mass="24495">MALTLTACSGAGEAETTAAPTEVQETAAEESQETEAEAGGAGSEAGSNILIAYFSMPEDIELEGIDANSGASVVVRDGEALGNVQYIAQIIQENTGADVFRIETVQQYPLDHDPLVDQAAAEQDEEARPELASHLENADQYDIIFLGYPNWWGDMPMPLYTFLEETDLSGKTIIPFCPHGGSGFSRTEETIAELQPEAQVSEDGFTISRNDVADCEEEVVNWVNGLGL</sequence>
<dbReference type="NCBIfam" id="NF005389">
    <property type="entry name" value="PRK06934.1"/>
    <property type="match status" value="1"/>
</dbReference>
<dbReference type="Gene3D" id="3.40.50.360">
    <property type="match status" value="1"/>
</dbReference>
<dbReference type="InterPro" id="IPR008254">
    <property type="entry name" value="Flavodoxin/NO_synth"/>
</dbReference>
<reference evidence="3" key="2">
    <citation type="submission" date="2021-04" db="EMBL/GenBank/DDBJ databases">
        <authorList>
            <person name="Gilroy R."/>
        </authorList>
    </citation>
    <scope>NUCLEOTIDE SEQUENCE</scope>
    <source>
        <strain evidence="3">CHK180-15479</strain>
    </source>
</reference>
<dbReference type="AlphaFoldDB" id="A0A9D2SH23"/>
<feature type="region of interest" description="Disordered" evidence="1">
    <location>
        <begin position="1"/>
        <end position="42"/>
    </location>
</feature>
<dbReference type="EMBL" id="DWWT01000008">
    <property type="protein sequence ID" value="HJC04974.1"/>
    <property type="molecule type" value="Genomic_DNA"/>
</dbReference>
<organism evidence="3 4">
    <name type="scientific">Candidatus Enterocloster excrementipullorum</name>
    <dbReference type="NCBI Taxonomy" id="2838559"/>
    <lineage>
        <taxon>Bacteria</taxon>
        <taxon>Bacillati</taxon>
        <taxon>Bacillota</taxon>
        <taxon>Clostridia</taxon>
        <taxon>Lachnospirales</taxon>
        <taxon>Lachnospiraceae</taxon>
        <taxon>Enterocloster</taxon>
    </lineage>
</organism>
<evidence type="ECO:0000259" key="2">
    <source>
        <dbReference type="Pfam" id="PF12682"/>
    </source>
</evidence>
<evidence type="ECO:0000256" key="1">
    <source>
        <dbReference type="SAM" id="MobiDB-lite"/>
    </source>
</evidence>
<evidence type="ECO:0000313" key="4">
    <source>
        <dbReference type="Proteomes" id="UP000823910"/>
    </source>
</evidence>
<dbReference type="SUPFAM" id="SSF52218">
    <property type="entry name" value="Flavoproteins"/>
    <property type="match status" value="1"/>
</dbReference>